<name>A0A7D3UGR1_9VIRU</name>
<feature type="compositionally biased region" description="Acidic residues" evidence="1">
    <location>
        <begin position="16"/>
        <end position="30"/>
    </location>
</feature>
<feature type="region of interest" description="Disordered" evidence="1">
    <location>
        <begin position="1"/>
        <end position="102"/>
    </location>
</feature>
<feature type="region of interest" description="Disordered" evidence="1">
    <location>
        <begin position="520"/>
        <end position="550"/>
    </location>
</feature>
<feature type="region of interest" description="Disordered" evidence="1">
    <location>
        <begin position="325"/>
        <end position="371"/>
    </location>
</feature>
<sequence>MQRYDEYGEYNPSSGDDSDIDPNESDSEGENEIRRYDGMSQLKHKSHTLPKELLFKKEEQKNPEEEKEKTKEEKEEEKPEEEVQEQIDEPEGTEITEEDIERVSEEIEKAESGEVATTELTDQQAIDRVPYQQWLRESDKHLKRTHQRFQQREPKLKNLKISEIDDITDILDEYPHLNKRLVADIEKIDAKTHEILGEYKDRESYSYKTMYKRLHEERAEYIEQFKYRLRYYLAKHGMPQKAYDKLMKFKDRHIEKPKGLLDRLKERTKYKHIQPDLHEELEELEIIKGEEAFIDETGDEETIFTAPVKKTTVEAPEQTAIPTTKPKTEIRQRKPKRKGGYTQLNNEEEIELETTQPKRVKPSKPKEVGIPPNAKEFAKMGMLGFGHQLNQIISDWVWDGVYWDHEKHIKSLNKRGTAWAQGRPYQLKHEYNIVTHQGQEVWFNEERAKKWVGMNYKERMEWLDIRGYETGHPDRLKWNKAKQEWLDLVQKEYEEKYKSQKQQRLTEQKTVIDEAIAKQKGGVKTGTVSQQEIDPAEHARIQEALKKPTT</sequence>
<organism evidence="2">
    <name type="scientific">Parvoviridae sp</name>
    <dbReference type="NCBI Taxonomy" id="1940570"/>
    <lineage>
        <taxon>Viruses</taxon>
        <taxon>Monodnaviria</taxon>
        <taxon>Shotokuvirae</taxon>
        <taxon>Cossaviricota</taxon>
        <taxon>Quintoviricetes</taxon>
        <taxon>Piccovirales</taxon>
        <taxon>Parvoviridae</taxon>
    </lineage>
</organism>
<dbReference type="EMBL" id="MT138334">
    <property type="protein sequence ID" value="QKE55005.1"/>
    <property type="molecule type" value="Genomic_DNA"/>
</dbReference>
<evidence type="ECO:0000313" key="2">
    <source>
        <dbReference type="EMBL" id="QKE55005.1"/>
    </source>
</evidence>
<feature type="compositionally biased region" description="Basic and acidic residues" evidence="1">
    <location>
        <begin position="49"/>
        <end position="77"/>
    </location>
</feature>
<accession>A0A7D3UGR1</accession>
<evidence type="ECO:0000256" key="1">
    <source>
        <dbReference type="SAM" id="MobiDB-lite"/>
    </source>
</evidence>
<protein>
    <submittedName>
        <fullName evidence="2">Uncharacterized protein</fullName>
    </submittedName>
</protein>
<feature type="compositionally biased region" description="Acidic residues" evidence="1">
    <location>
        <begin position="78"/>
        <end position="100"/>
    </location>
</feature>
<proteinExistence type="predicted"/>
<reference evidence="2" key="1">
    <citation type="submission" date="2020-01" db="EMBL/GenBank/DDBJ databases">
        <title>Viral genomes from wild and zoo birds in China.</title>
        <authorList>
            <person name="Dai Z."/>
            <person name="Shan L.T."/>
            <person name="Yang X.S."/>
        </authorList>
    </citation>
    <scope>NUCLEOTIDE SEQUENCE</scope>
    <source>
        <strain evidence="2">Zftwig05par6</strain>
    </source>
</reference>
<feature type="compositionally biased region" description="Basic and acidic residues" evidence="1">
    <location>
        <begin position="535"/>
        <end position="550"/>
    </location>
</feature>